<dbReference type="PANTHER" id="PTHR43080">
    <property type="entry name" value="CBS DOMAIN-CONTAINING PROTEIN CBSX3, MITOCHONDRIAL"/>
    <property type="match status" value="1"/>
</dbReference>
<organism evidence="4 5">
    <name type="scientific">Frankia umida</name>
    <dbReference type="NCBI Taxonomy" id="573489"/>
    <lineage>
        <taxon>Bacteria</taxon>
        <taxon>Bacillati</taxon>
        <taxon>Actinomycetota</taxon>
        <taxon>Actinomycetes</taxon>
        <taxon>Frankiales</taxon>
        <taxon>Frankiaceae</taxon>
        <taxon>Frankia</taxon>
    </lineage>
</organism>
<evidence type="ECO:0000256" key="2">
    <source>
        <dbReference type="PROSITE-ProRule" id="PRU00703"/>
    </source>
</evidence>
<evidence type="ECO:0000256" key="1">
    <source>
        <dbReference type="ARBA" id="ARBA00023122"/>
    </source>
</evidence>
<dbReference type="SUPFAM" id="SSF54631">
    <property type="entry name" value="CBS-domain pair"/>
    <property type="match status" value="1"/>
</dbReference>
<dbReference type="InterPro" id="IPR000644">
    <property type="entry name" value="CBS_dom"/>
</dbReference>
<evidence type="ECO:0000313" key="4">
    <source>
        <dbReference type="EMBL" id="MCK9874611.1"/>
    </source>
</evidence>
<dbReference type="PROSITE" id="PS51371">
    <property type="entry name" value="CBS"/>
    <property type="match status" value="2"/>
</dbReference>
<dbReference type="PANTHER" id="PTHR43080:SF2">
    <property type="entry name" value="CBS DOMAIN-CONTAINING PROTEIN"/>
    <property type="match status" value="1"/>
</dbReference>
<dbReference type="InterPro" id="IPR046342">
    <property type="entry name" value="CBS_dom_sf"/>
</dbReference>
<reference evidence="4 5" key="1">
    <citation type="submission" date="2022-04" db="EMBL/GenBank/DDBJ databases">
        <title>Genome diversity in the genus Frankia.</title>
        <authorList>
            <person name="Carlos-Shanley C."/>
            <person name="Hahn D."/>
        </authorList>
    </citation>
    <scope>NUCLEOTIDE SEQUENCE [LARGE SCALE GENOMIC DNA]</scope>
    <source>
        <strain evidence="4 5">Ag45/Mut15</strain>
    </source>
</reference>
<keyword evidence="5" id="KW-1185">Reference proteome</keyword>
<dbReference type="SMART" id="SM00116">
    <property type="entry name" value="CBS"/>
    <property type="match status" value="2"/>
</dbReference>
<feature type="domain" description="CBS" evidence="3">
    <location>
        <begin position="96"/>
        <end position="153"/>
    </location>
</feature>
<dbReference type="EMBL" id="JALKFT010000002">
    <property type="protein sequence ID" value="MCK9874611.1"/>
    <property type="molecule type" value="Genomic_DNA"/>
</dbReference>
<dbReference type="Pfam" id="PF00571">
    <property type="entry name" value="CBS"/>
    <property type="match status" value="2"/>
</dbReference>
<dbReference type="CDD" id="cd04586">
    <property type="entry name" value="CBS_pair_BON_assoc"/>
    <property type="match status" value="1"/>
</dbReference>
<dbReference type="InterPro" id="IPR051257">
    <property type="entry name" value="Diverse_CBS-Domain"/>
</dbReference>
<accession>A0ABT0JT27</accession>
<keyword evidence="1 2" id="KW-0129">CBS domain</keyword>
<name>A0ABT0JT27_9ACTN</name>
<dbReference type="Gene3D" id="3.10.580.10">
    <property type="entry name" value="CBS-domain"/>
    <property type="match status" value="1"/>
</dbReference>
<dbReference type="RefSeq" id="WP_248813147.1">
    <property type="nucleotide sequence ID" value="NZ_JALKFT010000002.1"/>
</dbReference>
<evidence type="ECO:0000313" key="5">
    <source>
        <dbReference type="Proteomes" id="UP001201873"/>
    </source>
</evidence>
<sequence length="212" mass="22899">MRACDVMTTEVYCVGPETSVKEAATLLLRRQVRGLPVVNADGTLVGVVTEADLFTIGCAPDPRRHARRDLIVAALPSEHVDASGRPEDRRIVADVMSTPAVTARADADLADLARIMLSEHLTRLPILDDHNRLVGLVSRRDLVRLLARPDSDIADDVRQVLLDWYAEVSPAVSVADGEVTLAEPAAALPDLLLALVRAIPGVIAVHLPARHR</sequence>
<dbReference type="Proteomes" id="UP001201873">
    <property type="component" value="Unassembled WGS sequence"/>
</dbReference>
<protein>
    <submittedName>
        <fullName evidence="4">CBS domain-containing protein</fullName>
    </submittedName>
</protein>
<gene>
    <name evidence="4" type="ORF">MXD59_02235</name>
</gene>
<feature type="domain" description="CBS" evidence="3">
    <location>
        <begin position="7"/>
        <end position="63"/>
    </location>
</feature>
<evidence type="ECO:0000259" key="3">
    <source>
        <dbReference type="PROSITE" id="PS51371"/>
    </source>
</evidence>
<proteinExistence type="predicted"/>
<comment type="caution">
    <text evidence="4">The sequence shown here is derived from an EMBL/GenBank/DDBJ whole genome shotgun (WGS) entry which is preliminary data.</text>
</comment>